<name>A0A1R3GRA5_COCAP</name>
<protein>
    <submittedName>
        <fullName evidence="1">Uncharacterized protein</fullName>
    </submittedName>
</protein>
<organism evidence="1 2">
    <name type="scientific">Corchorus capsularis</name>
    <name type="common">Jute</name>
    <dbReference type="NCBI Taxonomy" id="210143"/>
    <lineage>
        <taxon>Eukaryota</taxon>
        <taxon>Viridiplantae</taxon>
        <taxon>Streptophyta</taxon>
        <taxon>Embryophyta</taxon>
        <taxon>Tracheophyta</taxon>
        <taxon>Spermatophyta</taxon>
        <taxon>Magnoliopsida</taxon>
        <taxon>eudicotyledons</taxon>
        <taxon>Gunneridae</taxon>
        <taxon>Pentapetalae</taxon>
        <taxon>rosids</taxon>
        <taxon>malvids</taxon>
        <taxon>Malvales</taxon>
        <taxon>Malvaceae</taxon>
        <taxon>Grewioideae</taxon>
        <taxon>Apeibeae</taxon>
        <taxon>Corchorus</taxon>
    </lineage>
</organism>
<dbReference type="EMBL" id="AWWV01013687">
    <property type="protein sequence ID" value="OMO60579.1"/>
    <property type="molecule type" value="Genomic_DNA"/>
</dbReference>
<dbReference type="AlphaFoldDB" id="A0A1R3GRA5"/>
<keyword evidence="2" id="KW-1185">Reference proteome</keyword>
<sequence length="39" mass="4358">GTRTPGDCKDQAYYDKEMALKVAPVLEEVEVRTNLRSSS</sequence>
<dbReference type="Proteomes" id="UP000188268">
    <property type="component" value="Unassembled WGS sequence"/>
</dbReference>
<feature type="non-terminal residue" evidence="1">
    <location>
        <position position="1"/>
    </location>
</feature>
<evidence type="ECO:0000313" key="1">
    <source>
        <dbReference type="EMBL" id="OMO60579.1"/>
    </source>
</evidence>
<proteinExistence type="predicted"/>
<accession>A0A1R3GRA5</accession>
<reference evidence="1 2" key="1">
    <citation type="submission" date="2013-09" db="EMBL/GenBank/DDBJ databases">
        <title>Corchorus capsularis genome sequencing.</title>
        <authorList>
            <person name="Alam M."/>
            <person name="Haque M.S."/>
            <person name="Islam M.S."/>
            <person name="Emdad E.M."/>
            <person name="Islam M.M."/>
            <person name="Ahmed B."/>
            <person name="Halim A."/>
            <person name="Hossen Q.M.M."/>
            <person name="Hossain M.Z."/>
            <person name="Ahmed R."/>
            <person name="Khan M.M."/>
            <person name="Islam R."/>
            <person name="Rashid M.M."/>
            <person name="Khan S.A."/>
            <person name="Rahman M.S."/>
            <person name="Alam M."/>
        </authorList>
    </citation>
    <scope>NUCLEOTIDE SEQUENCE [LARGE SCALE GENOMIC DNA]</scope>
    <source>
        <strain evidence="2">cv. CVL-1</strain>
        <tissue evidence="1">Whole seedling</tissue>
    </source>
</reference>
<comment type="caution">
    <text evidence="1">The sequence shown here is derived from an EMBL/GenBank/DDBJ whole genome shotgun (WGS) entry which is preliminary data.</text>
</comment>
<evidence type="ECO:0000313" key="2">
    <source>
        <dbReference type="Proteomes" id="UP000188268"/>
    </source>
</evidence>
<gene>
    <name evidence="1" type="ORF">CCACVL1_24034</name>
</gene>
<dbReference type="Gramene" id="OMO60579">
    <property type="protein sequence ID" value="OMO60579"/>
    <property type="gene ID" value="CCACVL1_24034"/>
</dbReference>